<gene>
    <name evidence="2" type="ORF">HDF23_004048</name>
</gene>
<keyword evidence="3" id="KW-1185">Reference proteome</keyword>
<protein>
    <submittedName>
        <fullName evidence="2">Amino acid-binding ACT domain protein</fullName>
    </submittedName>
</protein>
<name>A0ABR6PNG3_9SPHI</name>
<dbReference type="EMBL" id="JACHCB010000011">
    <property type="protein sequence ID" value="MBB6111280.1"/>
    <property type="molecule type" value="Genomic_DNA"/>
</dbReference>
<comment type="caution">
    <text evidence="2">The sequence shown here is derived from an EMBL/GenBank/DDBJ whole genome shotgun (WGS) entry which is preliminary data.</text>
</comment>
<feature type="compositionally biased region" description="Basic and acidic residues" evidence="1">
    <location>
        <begin position="48"/>
        <end position="60"/>
    </location>
</feature>
<evidence type="ECO:0000313" key="2">
    <source>
        <dbReference type="EMBL" id="MBB6111280.1"/>
    </source>
</evidence>
<dbReference type="RefSeq" id="WP_076375544.1">
    <property type="nucleotide sequence ID" value="NZ_FTMG01000011.1"/>
</dbReference>
<evidence type="ECO:0000256" key="1">
    <source>
        <dbReference type="SAM" id="MobiDB-lite"/>
    </source>
</evidence>
<organism evidence="2 3">
    <name type="scientific">Mucilaginibacter lappiensis</name>
    <dbReference type="NCBI Taxonomy" id="354630"/>
    <lineage>
        <taxon>Bacteria</taxon>
        <taxon>Pseudomonadati</taxon>
        <taxon>Bacteroidota</taxon>
        <taxon>Sphingobacteriia</taxon>
        <taxon>Sphingobacteriales</taxon>
        <taxon>Sphingobacteriaceae</taxon>
        <taxon>Mucilaginibacter</taxon>
    </lineage>
</organism>
<sequence length="69" mass="7821">MNFIERKVSVKRAISVLAKNGIEVDDSEASVILDFLYLIAKNYSKKEEVENAHNPKERSNSLKSTIIEP</sequence>
<accession>A0ABR6PNG3</accession>
<evidence type="ECO:0000313" key="3">
    <source>
        <dbReference type="Proteomes" id="UP000541583"/>
    </source>
</evidence>
<proteinExistence type="predicted"/>
<dbReference type="Proteomes" id="UP000541583">
    <property type="component" value="Unassembled WGS sequence"/>
</dbReference>
<feature type="region of interest" description="Disordered" evidence="1">
    <location>
        <begin position="48"/>
        <end position="69"/>
    </location>
</feature>
<reference evidence="2 3" key="1">
    <citation type="submission" date="2020-08" db="EMBL/GenBank/DDBJ databases">
        <title>Genomic Encyclopedia of Type Strains, Phase IV (KMG-V): Genome sequencing to study the core and pangenomes of soil and plant-associated prokaryotes.</title>
        <authorList>
            <person name="Whitman W."/>
        </authorList>
    </citation>
    <scope>NUCLEOTIDE SEQUENCE [LARGE SCALE GENOMIC DNA]</scope>
    <source>
        <strain evidence="2 3">ANJLi2</strain>
    </source>
</reference>